<feature type="signal peptide" evidence="1">
    <location>
        <begin position="1"/>
        <end position="24"/>
    </location>
</feature>
<dbReference type="AlphaFoldDB" id="A0A9W7XAW7"/>
<organism evidence="2 3">
    <name type="scientific">Paspalum vaginatum</name>
    <name type="common">seashore paspalum</name>
    <dbReference type="NCBI Taxonomy" id="158149"/>
    <lineage>
        <taxon>Eukaryota</taxon>
        <taxon>Viridiplantae</taxon>
        <taxon>Streptophyta</taxon>
        <taxon>Embryophyta</taxon>
        <taxon>Tracheophyta</taxon>
        <taxon>Spermatophyta</taxon>
        <taxon>Magnoliopsida</taxon>
        <taxon>Liliopsida</taxon>
        <taxon>Poales</taxon>
        <taxon>Poaceae</taxon>
        <taxon>PACMAD clade</taxon>
        <taxon>Panicoideae</taxon>
        <taxon>Andropogonodae</taxon>
        <taxon>Paspaleae</taxon>
        <taxon>Paspalinae</taxon>
        <taxon>Paspalum</taxon>
    </lineage>
</organism>
<evidence type="ECO:0008006" key="4">
    <source>
        <dbReference type="Google" id="ProtNLM"/>
    </source>
</evidence>
<reference evidence="2 3" key="1">
    <citation type="submission" date="2022-10" db="EMBL/GenBank/DDBJ databases">
        <title>WGS assembly of Paspalum vaginatum 540-79.</title>
        <authorList>
            <person name="Sun G."/>
            <person name="Wase N."/>
            <person name="Shu S."/>
            <person name="Jenkins J."/>
            <person name="Zhou B."/>
            <person name="Torres-Rodriguez J."/>
            <person name="Chen C."/>
            <person name="Sandor L."/>
            <person name="Plott C."/>
            <person name="Yoshinga Y."/>
            <person name="Daum C."/>
            <person name="Qi P."/>
            <person name="Barry K."/>
            <person name="Lipzen A."/>
            <person name="Berry L."/>
            <person name="Pedersen C."/>
            <person name="Gottilla T."/>
            <person name="Foltz A."/>
            <person name="Yu H."/>
            <person name="O'Malley R."/>
            <person name="Zhang C."/>
            <person name="Devos K."/>
            <person name="Sigmon B."/>
            <person name="Yu B."/>
            <person name="Obata T."/>
            <person name="Schmutz J."/>
            <person name="Schnable J."/>
        </authorList>
    </citation>
    <scope>NUCLEOTIDE SEQUENCE [LARGE SCALE GENOMIC DNA]</scope>
    <source>
        <strain evidence="3">cv. 540-79</strain>
    </source>
</reference>
<feature type="chain" id="PRO_5040885905" description="Secreted protein" evidence="1">
    <location>
        <begin position="25"/>
        <end position="123"/>
    </location>
</feature>
<proteinExistence type="predicted"/>
<dbReference type="EMBL" id="MU629645">
    <property type="protein sequence ID" value="KAJ1255755.1"/>
    <property type="molecule type" value="Genomic_DNA"/>
</dbReference>
<evidence type="ECO:0000256" key="1">
    <source>
        <dbReference type="SAM" id="SignalP"/>
    </source>
</evidence>
<keyword evidence="1" id="KW-0732">Signal</keyword>
<accession>A0A9W7XAW7</accession>
<keyword evidence="3" id="KW-1185">Reference proteome</keyword>
<dbReference type="Proteomes" id="UP001164776">
    <property type="component" value="Unassembled WGS sequence"/>
</dbReference>
<comment type="caution">
    <text evidence="2">The sequence shown here is derived from an EMBL/GenBank/DDBJ whole genome shotgun (WGS) entry which is preliminary data.</text>
</comment>
<evidence type="ECO:0000313" key="3">
    <source>
        <dbReference type="Proteomes" id="UP001164776"/>
    </source>
</evidence>
<evidence type="ECO:0000313" key="2">
    <source>
        <dbReference type="EMBL" id="KAJ1255755.1"/>
    </source>
</evidence>
<name>A0A9W7XAW7_9POAL</name>
<gene>
    <name evidence="2" type="ORF">BS78_K163900</name>
</gene>
<protein>
    <recommendedName>
        <fullName evidence="4">Secreted protein</fullName>
    </recommendedName>
</protein>
<sequence length="123" mass="14299">MRRTLISFLPIWNRSMLVLMRTAAMREDEPGSQRSIWTATPHMTPMMIFRYSTILHPSPSVQPPLQVQLVVKGIRVILGSLLQISSKDSKIFTKISLHQRNRSTQMFQIRLKRTLSMRYSRGS</sequence>